<dbReference type="Proteomes" id="UP000179636">
    <property type="component" value="Unassembled WGS sequence"/>
</dbReference>
<name>A0A1S1JWB3_9MYCO</name>
<reference evidence="2 3" key="1">
    <citation type="submission" date="2016-10" db="EMBL/GenBank/DDBJ databases">
        <title>Evaluation of Human, Animal and Environmental Mycobacterium chelonae Isolates by Core Genome Phylogenomic Analysis, Targeted Gene Comparison, and Anti-microbial Susceptibility Patterns: A Tale of Mistaken Identities.</title>
        <authorList>
            <person name="Fogelson S.B."/>
            <person name="Camus A.C."/>
            <person name="Lorenz W."/>
            <person name="Vasireddy R."/>
            <person name="Vasireddy S."/>
            <person name="Smith T."/>
            <person name="Brown-Elliott B.A."/>
            <person name="Wallace R.J.Jr."/>
            <person name="Hasan N.A."/>
            <person name="Reischl U."/>
            <person name="Sanchez S."/>
        </authorList>
    </citation>
    <scope>NUCLEOTIDE SEQUENCE [LARGE SCALE GENOMIC DNA]</scope>
    <source>
        <strain evidence="2 3">24999</strain>
    </source>
</reference>
<evidence type="ECO:0000313" key="3">
    <source>
        <dbReference type="Proteomes" id="UP000179636"/>
    </source>
</evidence>
<organism evidence="2 3">
    <name type="scientific">Mycobacterium syngnathidarum</name>
    <dbReference type="NCBI Taxonomy" id="1908205"/>
    <lineage>
        <taxon>Bacteria</taxon>
        <taxon>Bacillati</taxon>
        <taxon>Actinomycetota</taxon>
        <taxon>Actinomycetes</taxon>
        <taxon>Mycobacteriales</taxon>
        <taxon>Mycobacteriaceae</taxon>
        <taxon>Mycobacterium</taxon>
    </lineage>
</organism>
<feature type="region of interest" description="Disordered" evidence="1">
    <location>
        <begin position="1"/>
        <end position="21"/>
    </location>
</feature>
<dbReference type="STRING" id="1908205.BKG60_04920"/>
<evidence type="ECO:0000256" key="1">
    <source>
        <dbReference type="SAM" id="MobiDB-lite"/>
    </source>
</evidence>
<proteinExistence type="predicted"/>
<dbReference type="EMBL" id="MLHV01000029">
    <property type="protein sequence ID" value="OHT92441.1"/>
    <property type="molecule type" value="Genomic_DNA"/>
</dbReference>
<dbReference type="AlphaFoldDB" id="A0A1S1JWB3"/>
<sequence>MATITPIETADSSASPERNAEVDNEIAAKLVRVAVQHGWVVHQRTARYFTARRIREGVSTGIGIHVSSGRIHASRAITVDRSAGVDGVHGWLVEPSGELG</sequence>
<comment type="caution">
    <text evidence="2">The sequence shown here is derived from an EMBL/GenBank/DDBJ whole genome shotgun (WGS) entry which is preliminary data.</text>
</comment>
<gene>
    <name evidence="2" type="ORF">BKG61_24115</name>
</gene>
<evidence type="ECO:0000313" key="2">
    <source>
        <dbReference type="EMBL" id="OHT92441.1"/>
    </source>
</evidence>
<keyword evidence="3" id="KW-1185">Reference proteome</keyword>
<accession>A0A1S1JWB3</accession>
<protein>
    <submittedName>
        <fullName evidence="2">Uncharacterized protein</fullName>
    </submittedName>
</protein>